<dbReference type="Pfam" id="PF01476">
    <property type="entry name" value="LysM"/>
    <property type="match status" value="1"/>
</dbReference>
<dbReference type="EMBL" id="UINC01046227">
    <property type="protein sequence ID" value="SVB53966.1"/>
    <property type="molecule type" value="Genomic_DNA"/>
</dbReference>
<protein>
    <recommendedName>
        <fullName evidence="1">LysM domain-containing protein</fullName>
    </recommendedName>
</protein>
<sequence>MIKVIFRLIATALLLLTVPSHAGELVLKPGSPLIYTVRAGDTLWSIASRFLAEPWRWPEILIRNPQIENPEELYAGDVLILGSHSDGVELKVLRVEKLTPQVRIVSKGKPVPSVAPDAIQPFLVYPQILDAQQLRSAGHVIIGVEGDIVLGQFHQFFAQNLPASDNGRYRVIRPGDSFSDPETGENLGRPAKHLGTAKLISSGSIGTLEIVESREEIQPGDRLMPVEDAVGLPYFFPRRPDSQVAGYIVGISDGLSEVGVLSVVIVSLGHEDGIKRGDVIQVNRQGEVGKDPSTGQIIRLPESPSAYLMVFKVFEKVSYGLIIKADRTVHLLDRVSSPSV</sequence>
<evidence type="ECO:0000313" key="2">
    <source>
        <dbReference type="EMBL" id="SVB53966.1"/>
    </source>
</evidence>
<accession>A0A382ET29</accession>
<dbReference type="AlphaFoldDB" id="A0A382ET29"/>
<dbReference type="InterPro" id="IPR052196">
    <property type="entry name" value="Bact_Kbp"/>
</dbReference>
<dbReference type="SUPFAM" id="SSF54106">
    <property type="entry name" value="LysM domain"/>
    <property type="match status" value="1"/>
</dbReference>
<dbReference type="PANTHER" id="PTHR34700">
    <property type="entry name" value="POTASSIUM BINDING PROTEIN KBP"/>
    <property type="match status" value="1"/>
</dbReference>
<dbReference type="InterPro" id="IPR036779">
    <property type="entry name" value="LysM_dom_sf"/>
</dbReference>
<evidence type="ECO:0000259" key="1">
    <source>
        <dbReference type="PROSITE" id="PS51782"/>
    </source>
</evidence>
<dbReference type="InterPro" id="IPR018392">
    <property type="entry name" value="LysM"/>
</dbReference>
<dbReference type="PROSITE" id="PS51782">
    <property type="entry name" value="LYSM"/>
    <property type="match status" value="1"/>
</dbReference>
<dbReference type="SMART" id="SM00257">
    <property type="entry name" value="LysM"/>
    <property type="match status" value="1"/>
</dbReference>
<feature type="domain" description="LysM" evidence="1">
    <location>
        <begin position="33"/>
        <end position="81"/>
    </location>
</feature>
<dbReference type="CDD" id="cd00118">
    <property type="entry name" value="LysM"/>
    <property type="match status" value="1"/>
</dbReference>
<gene>
    <name evidence="2" type="ORF">METZ01_LOCUS206820</name>
</gene>
<dbReference type="PANTHER" id="PTHR34700:SF8">
    <property type="entry name" value="POTASSIUM BINDING PROTEIN KBP"/>
    <property type="match status" value="1"/>
</dbReference>
<name>A0A382ET29_9ZZZZ</name>
<proteinExistence type="predicted"/>
<dbReference type="Gene3D" id="3.10.350.10">
    <property type="entry name" value="LysM domain"/>
    <property type="match status" value="1"/>
</dbReference>
<organism evidence="2">
    <name type="scientific">marine metagenome</name>
    <dbReference type="NCBI Taxonomy" id="408172"/>
    <lineage>
        <taxon>unclassified sequences</taxon>
        <taxon>metagenomes</taxon>
        <taxon>ecological metagenomes</taxon>
    </lineage>
</organism>
<reference evidence="2" key="1">
    <citation type="submission" date="2018-05" db="EMBL/GenBank/DDBJ databases">
        <authorList>
            <person name="Lanie J.A."/>
            <person name="Ng W.-L."/>
            <person name="Kazmierczak K.M."/>
            <person name="Andrzejewski T.M."/>
            <person name="Davidsen T.M."/>
            <person name="Wayne K.J."/>
            <person name="Tettelin H."/>
            <person name="Glass J.I."/>
            <person name="Rusch D."/>
            <person name="Podicherti R."/>
            <person name="Tsui H.-C.T."/>
            <person name="Winkler M.E."/>
        </authorList>
    </citation>
    <scope>NUCLEOTIDE SEQUENCE</scope>
</reference>